<dbReference type="GO" id="GO:0003746">
    <property type="term" value="F:translation elongation factor activity"/>
    <property type="evidence" value="ECO:0007669"/>
    <property type="project" value="UniProtKB-KW"/>
</dbReference>
<reference evidence="1 2" key="1">
    <citation type="journal article" date="2018" name="Mol. Plant">
        <title>The genome of Artemisia annua provides insight into the evolution of Asteraceae family and artemisinin biosynthesis.</title>
        <authorList>
            <person name="Shen Q."/>
            <person name="Zhang L."/>
            <person name="Liao Z."/>
            <person name="Wang S."/>
            <person name="Yan T."/>
            <person name="Shi P."/>
            <person name="Liu M."/>
            <person name="Fu X."/>
            <person name="Pan Q."/>
            <person name="Wang Y."/>
            <person name="Lv Z."/>
            <person name="Lu X."/>
            <person name="Zhang F."/>
            <person name="Jiang W."/>
            <person name="Ma Y."/>
            <person name="Chen M."/>
            <person name="Hao X."/>
            <person name="Li L."/>
            <person name="Tang Y."/>
            <person name="Lv G."/>
            <person name="Zhou Y."/>
            <person name="Sun X."/>
            <person name="Brodelius P.E."/>
            <person name="Rose J.K.C."/>
            <person name="Tang K."/>
        </authorList>
    </citation>
    <scope>NUCLEOTIDE SEQUENCE [LARGE SCALE GENOMIC DNA]</scope>
    <source>
        <strain evidence="2">cv. Huhao1</strain>
        <tissue evidence="1">Leaf</tissue>
    </source>
</reference>
<proteinExistence type="predicted"/>
<accession>A0A2U1PTV0</accession>
<organism evidence="1 2">
    <name type="scientific">Artemisia annua</name>
    <name type="common">Sweet wormwood</name>
    <dbReference type="NCBI Taxonomy" id="35608"/>
    <lineage>
        <taxon>Eukaryota</taxon>
        <taxon>Viridiplantae</taxon>
        <taxon>Streptophyta</taxon>
        <taxon>Embryophyta</taxon>
        <taxon>Tracheophyta</taxon>
        <taxon>Spermatophyta</taxon>
        <taxon>Magnoliopsida</taxon>
        <taxon>eudicotyledons</taxon>
        <taxon>Gunneridae</taxon>
        <taxon>Pentapetalae</taxon>
        <taxon>asterids</taxon>
        <taxon>campanulids</taxon>
        <taxon>Asterales</taxon>
        <taxon>Asteraceae</taxon>
        <taxon>Asteroideae</taxon>
        <taxon>Anthemideae</taxon>
        <taxon>Artemisiinae</taxon>
        <taxon>Artemisia</taxon>
    </lineage>
</organism>
<gene>
    <name evidence="1" type="ORF">CTI12_AA113840</name>
</gene>
<comment type="caution">
    <text evidence="1">The sequence shown here is derived from an EMBL/GenBank/DDBJ whole genome shotgun (WGS) entry which is preliminary data.</text>
</comment>
<dbReference type="EMBL" id="PKPP01000741">
    <property type="protein sequence ID" value="PWA89179.1"/>
    <property type="molecule type" value="Genomic_DNA"/>
</dbReference>
<name>A0A2U1PTV0_ARTAN</name>
<keyword evidence="2" id="KW-1185">Reference proteome</keyword>
<protein>
    <submittedName>
        <fullName evidence="1">Elongation factor G, III-V domain-containing protein</fullName>
    </submittedName>
</protein>
<dbReference type="Proteomes" id="UP000245207">
    <property type="component" value="Unassembled WGS sequence"/>
</dbReference>
<keyword evidence="1" id="KW-0648">Protein biosynthesis</keyword>
<keyword evidence="1" id="KW-0251">Elongation factor</keyword>
<evidence type="ECO:0000313" key="1">
    <source>
        <dbReference type="EMBL" id="PWA89179.1"/>
    </source>
</evidence>
<evidence type="ECO:0000313" key="2">
    <source>
        <dbReference type="Proteomes" id="UP000245207"/>
    </source>
</evidence>
<dbReference type="AlphaFoldDB" id="A0A2U1PTV0"/>
<sequence length="84" mass="9109">MAPEAVAMSSLCKFSDNNGVGGSITKPPIRRSFLSSGNSLRKFRYNRTMISLFFGTQGLMRISITLGGFGKRNFSIIAMVAGLK</sequence>